<dbReference type="EMBL" id="SWJE01000006">
    <property type="protein sequence ID" value="TKC88854.1"/>
    <property type="molecule type" value="Genomic_DNA"/>
</dbReference>
<name>A0A4U1I658_9BURK</name>
<dbReference type="Gene3D" id="2.60.120.260">
    <property type="entry name" value="Galactose-binding domain-like"/>
    <property type="match status" value="2"/>
</dbReference>
<reference evidence="2 3" key="1">
    <citation type="submission" date="2019-04" db="EMBL/GenBank/DDBJ databases">
        <title>Trinickia sp. 7GSK02, isolated from subtropical forest soil.</title>
        <authorList>
            <person name="Gao Z.-H."/>
            <person name="Qiu L.-H."/>
        </authorList>
    </citation>
    <scope>NUCLEOTIDE SEQUENCE [LARGE SCALE GENOMIC DNA]</scope>
    <source>
        <strain evidence="2 3">7GSK02</strain>
    </source>
</reference>
<sequence length="726" mass="75317">MGGALAQPLGVSAAPGKGVVPRDSGFAEALAHAGNSVTTRSVALSRLGMRETAVLDAPQTNREYYFPVPAGVPLDGAELQVDADYLRGDGGRATMLVSLDGSPVLARALTQPRGDAAATLGVSGEPRPSGYVRVGLAWSSVINDAICTDQTAIGNVLRVEPTTRLTYRYDTNDVKDLRTAWTALPQTPSIVISAASVGAPAYDTAWRAAALMQRDGREPVIRTWPKVGDTVELGTLGVPAPLRVLPAFAALAMGGTHRLANPAEVGALLVLVPERVWPADLIVADDALHAALDASLDALRVQALGVSQDDADAFDVWRKRAIAPLAAPLAGGEARLVHVGGQAAIVVGDRNAIDVLAQAWRSINVSNQLVVHEIDSGSNGKAEVVSLTALGGEPRTIDVRRQASWSVAFDLGAVAGAGRLPDDVVLDLAGAPNSHGANVVASVYFNDVLIGAKLLDADGRAQRVTAHIPRYALAARNQLRVSFQRQPDGGCATDQGYPAAVLPGSHLTLVHAEGDQSFTGMVARFAQSATVIVPASYLGDATATLPRVARLADAAGVAPQRAALDVTPAGQSAAPTAPFLAIDVPLAEPKSHVRVANNGLTILGPNEESLYDVSGVANLAGVGVVDVERAGGAMGVVYRNIGARAPLLPVAFQLARGDVAVIDGSGVLKQIDTVHAGALEQESTGTAWTKQWLIWIVPAAVVAAFIALLLLASLVRRRKARKQDGE</sequence>
<keyword evidence="1" id="KW-0472">Membrane</keyword>
<evidence type="ECO:0000256" key="1">
    <source>
        <dbReference type="SAM" id="Phobius"/>
    </source>
</evidence>
<feature type="transmembrane region" description="Helical" evidence="1">
    <location>
        <begin position="692"/>
        <end position="715"/>
    </location>
</feature>
<keyword evidence="1" id="KW-0812">Transmembrane</keyword>
<evidence type="ECO:0000313" key="3">
    <source>
        <dbReference type="Proteomes" id="UP000305539"/>
    </source>
</evidence>
<accession>A0A4U1I658</accession>
<dbReference type="AlphaFoldDB" id="A0A4U1I658"/>
<dbReference type="Proteomes" id="UP000305539">
    <property type="component" value="Unassembled WGS sequence"/>
</dbReference>
<proteinExistence type="predicted"/>
<keyword evidence="1" id="KW-1133">Transmembrane helix</keyword>
<evidence type="ECO:0000313" key="2">
    <source>
        <dbReference type="EMBL" id="TKC88854.1"/>
    </source>
</evidence>
<comment type="caution">
    <text evidence="2">The sequence shown here is derived from an EMBL/GenBank/DDBJ whole genome shotgun (WGS) entry which is preliminary data.</text>
</comment>
<gene>
    <name evidence="2" type="ORF">FAZ69_13730</name>
</gene>
<keyword evidence="3" id="KW-1185">Reference proteome</keyword>
<organism evidence="2 3">
    <name type="scientific">Trinickia terrae</name>
    <dbReference type="NCBI Taxonomy" id="2571161"/>
    <lineage>
        <taxon>Bacteria</taxon>
        <taxon>Pseudomonadati</taxon>
        <taxon>Pseudomonadota</taxon>
        <taxon>Betaproteobacteria</taxon>
        <taxon>Burkholderiales</taxon>
        <taxon>Burkholderiaceae</taxon>
        <taxon>Trinickia</taxon>
    </lineage>
</organism>
<protein>
    <submittedName>
        <fullName evidence="2">Cellulose biosynthesis cyclic di-GMP-binding regulatory protein BcsB</fullName>
    </submittedName>
</protein>
<dbReference type="OrthoDB" id="7315676at2"/>